<name>A0ABR1MBR4_9PEZI</name>
<comment type="caution">
    <text evidence="2">The sequence shown here is derived from an EMBL/GenBank/DDBJ whole genome shotgun (WGS) entry which is preliminary data.</text>
</comment>
<organism evidence="2 3">
    <name type="scientific">Phyllosticta citribraziliensis</name>
    <dbReference type="NCBI Taxonomy" id="989973"/>
    <lineage>
        <taxon>Eukaryota</taxon>
        <taxon>Fungi</taxon>
        <taxon>Dikarya</taxon>
        <taxon>Ascomycota</taxon>
        <taxon>Pezizomycotina</taxon>
        <taxon>Dothideomycetes</taxon>
        <taxon>Dothideomycetes incertae sedis</taxon>
        <taxon>Botryosphaeriales</taxon>
        <taxon>Phyllostictaceae</taxon>
        <taxon>Phyllosticta</taxon>
    </lineage>
</organism>
<dbReference type="GeneID" id="92030794"/>
<keyword evidence="3" id="KW-1185">Reference proteome</keyword>
<feature type="region of interest" description="Disordered" evidence="1">
    <location>
        <begin position="390"/>
        <end position="512"/>
    </location>
</feature>
<accession>A0ABR1MBR4</accession>
<feature type="compositionally biased region" description="Low complexity" evidence="1">
    <location>
        <begin position="498"/>
        <end position="512"/>
    </location>
</feature>
<evidence type="ECO:0000313" key="3">
    <source>
        <dbReference type="Proteomes" id="UP001360953"/>
    </source>
</evidence>
<protein>
    <submittedName>
        <fullName evidence="2">Uncharacterized protein</fullName>
    </submittedName>
</protein>
<dbReference type="Proteomes" id="UP001360953">
    <property type="component" value="Unassembled WGS sequence"/>
</dbReference>
<dbReference type="RefSeq" id="XP_066659901.1">
    <property type="nucleotide sequence ID" value="XM_066797888.1"/>
</dbReference>
<sequence length="512" mass="55731">MSSVHVFLARNLTIHHQDGQLRKRPIVSDKDDVVLWLKRVHVTAMMLPSSARAYKTLGCKGSLEDNSRTNILTFKACEDGQSAHRGNNENRPCSVEAKPQHVRRGETGTQERQGRGAGTATGTRDSLVYGSVVGRQPTDPLLGFRLCESPSSLVPRPTSHVPTAAPQLPSLQACSLTSPGPGRWTSPNWACSNNLRAAPSPQSFLLPPRRRSLHLHLSPDTSPPSASHIQPRPPPHSCTFYPSCLPPPARGSKTPRRTRSSLPFLPTTREKKKRSKSTVDITAQLRRAALFRRQLPSLSSCDYPYGLRFSTHRVVEVLRRATARSWSYPMSRQAAASVCTCDHGWELKLHVAFHSFCPMRHFFVAVILACSARPFQQPFPARLTGRACQSADSASRLAVPQNKRRRLDKDAKAPATEEDGVEDEDGDPEAPGEGESEGEPEEPEGNGEPEAEAADEDAQDEDAADTAEKGGPAEAAKAHKGADVPKENDLEEVEAVEANDAAEVAADGAEES</sequence>
<evidence type="ECO:0000256" key="1">
    <source>
        <dbReference type="SAM" id="MobiDB-lite"/>
    </source>
</evidence>
<feature type="region of interest" description="Disordered" evidence="1">
    <location>
        <begin position="246"/>
        <end position="278"/>
    </location>
</feature>
<dbReference type="EMBL" id="JBBPEH010000001">
    <property type="protein sequence ID" value="KAK7544666.1"/>
    <property type="molecule type" value="Genomic_DNA"/>
</dbReference>
<reference evidence="2 3" key="1">
    <citation type="submission" date="2024-04" db="EMBL/GenBank/DDBJ databases">
        <title>Phyllosticta paracitricarpa is synonymous to the EU quarantine fungus P. citricarpa based on phylogenomic analyses.</title>
        <authorList>
            <consortium name="Lawrence Berkeley National Laboratory"/>
            <person name="Van ingen-buijs V.A."/>
            <person name="Van westerhoven A.C."/>
            <person name="Haridas S."/>
            <person name="Skiadas P."/>
            <person name="Martin F."/>
            <person name="Groenewald J.Z."/>
            <person name="Crous P.W."/>
            <person name="Seidl M.F."/>
        </authorList>
    </citation>
    <scope>NUCLEOTIDE SEQUENCE [LARGE SCALE GENOMIC DNA]</scope>
    <source>
        <strain evidence="2 3">CPC 17464</strain>
    </source>
</reference>
<proteinExistence type="predicted"/>
<feature type="region of interest" description="Disordered" evidence="1">
    <location>
        <begin position="81"/>
        <end position="123"/>
    </location>
</feature>
<gene>
    <name evidence="2" type="ORF">J3D65DRAFT_599299</name>
</gene>
<evidence type="ECO:0000313" key="2">
    <source>
        <dbReference type="EMBL" id="KAK7544666.1"/>
    </source>
</evidence>
<feature type="compositionally biased region" description="Acidic residues" evidence="1">
    <location>
        <begin position="416"/>
        <end position="465"/>
    </location>
</feature>
<feature type="region of interest" description="Disordered" evidence="1">
    <location>
        <begin position="214"/>
        <end position="234"/>
    </location>
</feature>
<feature type="compositionally biased region" description="Basic and acidic residues" evidence="1">
    <location>
        <begin position="476"/>
        <end position="488"/>
    </location>
</feature>